<dbReference type="PRINTS" id="PR00455">
    <property type="entry name" value="HTHTETR"/>
</dbReference>
<evidence type="ECO:0000256" key="3">
    <source>
        <dbReference type="ARBA" id="ARBA00023163"/>
    </source>
</evidence>
<dbReference type="GO" id="GO:0003700">
    <property type="term" value="F:DNA-binding transcription factor activity"/>
    <property type="evidence" value="ECO:0007669"/>
    <property type="project" value="TreeGrafter"/>
</dbReference>
<dbReference type="GO" id="GO:0000976">
    <property type="term" value="F:transcription cis-regulatory region binding"/>
    <property type="evidence" value="ECO:0007669"/>
    <property type="project" value="TreeGrafter"/>
</dbReference>
<dbReference type="InterPro" id="IPR050109">
    <property type="entry name" value="HTH-type_TetR-like_transc_reg"/>
</dbReference>
<keyword evidence="7" id="KW-1185">Reference proteome</keyword>
<keyword evidence="1" id="KW-0805">Transcription regulation</keyword>
<dbReference type="Pfam" id="PF00440">
    <property type="entry name" value="TetR_N"/>
    <property type="match status" value="1"/>
</dbReference>
<dbReference type="Pfam" id="PF17932">
    <property type="entry name" value="TetR_C_24"/>
    <property type="match status" value="1"/>
</dbReference>
<keyword evidence="2 4" id="KW-0238">DNA-binding</keyword>
<evidence type="ECO:0000256" key="1">
    <source>
        <dbReference type="ARBA" id="ARBA00023015"/>
    </source>
</evidence>
<dbReference type="SUPFAM" id="SSF48498">
    <property type="entry name" value="Tetracyclin repressor-like, C-terminal domain"/>
    <property type="match status" value="1"/>
</dbReference>
<protein>
    <submittedName>
        <fullName evidence="6">HTH-type transcriptional repressor KstR2</fullName>
    </submittedName>
</protein>
<evidence type="ECO:0000313" key="6">
    <source>
        <dbReference type="EMBL" id="QGZ93836.1"/>
    </source>
</evidence>
<name>A0A6I6MKZ1_9CAUL</name>
<dbReference type="PANTHER" id="PTHR30055">
    <property type="entry name" value="HTH-TYPE TRANSCRIPTIONAL REGULATOR RUTR"/>
    <property type="match status" value="1"/>
</dbReference>
<evidence type="ECO:0000256" key="2">
    <source>
        <dbReference type="ARBA" id="ARBA00023125"/>
    </source>
</evidence>
<evidence type="ECO:0000313" key="7">
    <source>
        <dbReference type="Proteomes" id="UP000431269"/>
    </source>
</evidence>
<sequence length="199" mass="22044">MARTQAADYDERKEAIVETAAALFARESFNGASVADIAKRGKISKSLIYHYYQAKEDILYDVMISHVRALEAAAREVVDADVRPERKLRELAHRFMALYVGAVDRHKVLLNDLDHLPKARRAEIVTVQRGLIEIVRKLLLEIEPALKKKSGAGFAAAMLFFGTINWTHTWFDPKGPVSAGALAEMAVDLTLGGLAKVAE</sequence>
<dbReference type="Proteomes" id="UP000431269">
    <property type="component" value="Chromosome"/>
</dbReference>
<dbReference type="PANTHER" id="PTHR30055:SF234">
    <property type="entry name" value="HTH-TYPE TRANSCRIPTIONAL REGULATOR BETI"/>
    <property type="match status" value="1"/>
</dbReference>
<dbReference type="InterPro" id="IPR041490">
    <property type="entry name" value="KstR2_TetR_C"/>
</dbReference>
<reference evidence="7" key="1">
    <citation type="submission" date="2019-12" db="EMBL/GenBank/DDBJ databases">
        <title>Complete genome of Terracaulis silvestris 0127_4.</title>
        <authorList>
            <person name="Vieira S."/>
            <person name="Riedel T."/>
            <person name="Sproer C."/>
            <person name="Pascual J."/>
            <person name="Boedeker C."/>
            <person name="Overmann J."/>
        </authorList>
    </citation>
    <scope>NUCLEOTIDE SEQUENCE [LARGE SCALE GENOMIC DNA]</scope>
    <source>
        <strain evidence="7">0127_4</strain>
    </source>
</reference>
<proteinExistence type="predicted"/>
<dbReference type="InterPro" id="IPR001647">
    <property type="entry name" value="HTH_TetR"/>
</dbReference>
<accession>A0A6I6MKZ1</accession>
<dbReference type="PROSITE" id="PS50977">
    <property type="entry name" value="HTH_TETR_2"/>
    <property type="match status" value="1"/>
</dbReference>
<dbReference type="Gene3D" id="1.10.10.60">
    <property type="entry name" value="Homeodomain-like"/>
    <property type="match status" value="1"/>
</dbReference>
<dbReference type="InterPro" id="IPR036271">
    <property type="entry name" value="Tet_transcr_reg_TetR-rel_C_sf"/>
</dbReference>
<dbReference type="InterPro" id="IPR009057">
    <property type="entry name" value="Homeodomain-like_sf"/>
</dbReference>
<dbReference type="KEGG" id="tsv:DSM104635_00650"/>
<dbReference type="Gene3D" id="1.10.357.10">
    <property type="entry name" value="Tetracycline Repressor, domain 2"/>
    <property type="match status" value="1"/>
</dbReference>
<keyword evidence="3" id="KW-0804">Transcription</keyword>
<feature type="domain" description="HTH tetR-type" evidence="5">
    <location>
        <begin position="10"/>
        <end position="70"/>
    </location>
</feature>
<evidence type="ECO:0000256" key="4">
    <source>
        <dbReference type="PROSITE-ProRule" id="PRU00335"/>
    </source>
</evidence>
<feature type="DNA-binding region" description="H-T-H motif" evidence="4">
    <location>
        <begin position="33"/>
        <end position="52"/>
    </location>
</feature>
<organism evidence="6 7">
    <name type="scientific">Terricaulis silvestris</name>
    <dbReference type="NCBI Taxonomy" id="2686094"/>
    <lineage>
        <taxon>Bacteria</taxon>
        <taxon>Pseudomonadati</taxon>
        <taxon>Pseudomonadota</taxon>
        <taxon>Alphaproteobacteria</taxon>
        <taxon>Caulobacterales</taxon>
        <taxon>Caulobacteraceae</taxon>
        <taxon>Terricaulis</taxon>
    </lineage>
</organism>
<dbReference type="SUPFAM" id="SSF46689">
    <property type="entry name" value="Homeodomain-like"/>
    <property type="match status" value="1"/>
</dbReference>
<gene>
    <name evidence="6" type="primary">kstR2_1</name>
    <name evidence="6" type="ORF">DSM104635_00650</name>
</gene>
<dbReference type="EMBL" id="CP047045">
    <property type="protein sequence ID" value="QGZ93836.1"/>
    <property type="molecule type" value="Genomic_DNA"/>
</dbReference>
<dbReference type="RefSeq" id="WP_158764825.1">
    <property type="nucleotide sequence ID" value="NZ_CP047045.1"/>
</dbReference>
<evidence type="ECO:0000259" key="5">
    <source>
        <dbReference type="PROSITE" id="PS50977"/>
    </source>
</evidence>
<dbReference type="AlphaFoldDB" id="A0A6I6MKZ1"/>